<organism evidence="2 3">
    <name type="scientific">Tritrichomonas foetus</name>
    <dbReference type="NCBI Taxonomy" id="1144522"/>
    <lineage>
        <taxon>Eukaryota</taxon>
        <taxon>Metamonada</taxon>
        <taxon>Parabasalia</taxon>
        <taxon>Tritrichomonadida</taxon>
        <taxon>Tritrichomonadidae</taxon>
        <taxon>Tritrichomonas</taxon>
    </lineage>
</organism>
<accession>A0A1J4JEB6</accession>
<evidence type="ECO:0000259" key="1">
    <source>
        <dbReference type="PROSITE" id="PS50011"/>
    </source>
</evidence>
<dbReference type="InterPro" id="IPR051681">
    <property type="entry name" value="Ser/Thr_Kinases-Pseudokinases"/>
</dbReference>
<dbReference type="GO" id="GO:0005524">
    <property type="term" value="F:ATP binding"/>
    <property type="evidence" value="ECO:0007669"/>
    <property type="project" value="InterPro"/>
</dbReference>
<dbReference type="PROSITE" id="PS50011">
    <property type="entry name" value="PROTEIN_KINASE_DOM"/>
    <property type="match status" value="1"/>
</dbReference>
<dbReference type="InterPro" id="IPR000719">
    <property type="entry name" value="Prot_kinase_dom"/>
</dbReference>
<evidence type="ECO:0000313" key="2">
    <source>
        <dbReference type="EMBL" id="OHS95781.1"/>
    </source>
</evidence>
<reference evidence="2" key="1">
    <citation type="submission" date="2016-10" db="EMBL/GenBank/DDBJ databases">
        <authorList>
            <person name="Benchimol M."/>
            <person name="Almeida L.G."/>
            <person name="Vasconcelos A.T."/>
            <person name="Perreira-Neves A."/>
            <person name="Rosa I.A."/>
            <person name="Tasca T."/>
            <person name="Bogo M.R."/>
            <person name="de Souza W."/>
        </authorList>
    </citation>
    <scope>NUCLEOTIDE SEQUENCE [LARGE SCALE GENOMIC DNA]</scope>
    <source>
        <strain evidence="2">K</strain>
    </source>
</reference>
<dbReference type="Pfam" id="PF00069">
    <property type="entry name" value="Pkinase"/>
    <property type="match status" value="1"/>
</dbReference>
<feature type="domain" description="Protein kinase" evidence="1">
    <location>
        <begin position="20"/>
        <end position="301"/>
    </location>
</feature>
<dbReference type="GO" id="GO:0004674">
    <property type="term" value="F:protein serine/threonine kinase activity"/>
    <property type="evidence" value="ECO:0007669"/>
    <property type="project" value="TreeGrafter"/>
</dbReference>
<sequence>MTEEFPNELTSNILINPNNYEVGDKIKEMCHWSTYKAVERNSQTNVFFHVLHYSKDELNEKSIDLYSKKSLIRAIKLIRKYNFPGIAKTYGVYFPEADDQNRHVFTDSLYKEHVIVVSEYFEKNLEKLARDFSDGKPTPGFGPTERSKIIFGISSILENAHAYNLTHQRLNLSNIYLNDNFEPIIGEFGMAYMLPECERNDYKYLAPEVKKDSYVDYSIPVDVYAFACIVYRMFSYEMTSNNNNEKDFFFRMKIMKGWRPDKPAIIPNSYWNLIIVCWEQSSISRPQFSDITNMIIGDEFVLHENGIDADVNDLKRYQEKMLAFNHSFRRND</sequence>
<dbReference type="GeneID" id="94846534"/>
<gene>
    <name evidence="2" type="ORF">TRFO_38080</name>
</gene>
<dbReference type="Gene3D" id="1.10.510.10">
    <property type="entry name" value="Transferase(Phosphotransferase) domain 1"/>
    <property type="match status" value="1"/>
</dbReference>
<name>A0A1J4JEB6_9EUKA</name>
<keyword evidence="3" id="KW-1185">Reference proteome</keyword>
<dbReference type="PANTHER" id="PTHR44329:SF289">
    <property type="entry name" value="SERINE_THREONINE-PROTEIN KINASE VIK"/>
    <property type="match status" value="1"/>
</dbReference>
<protein>
    <recommendedName>
        <fullName evidence="1">Protein kinase domain-containing protein</fullName>
    </recommendedName>
</protein>
<comment type="caution">
    <text evidence="2">The sequence shown here is derived from an EMBL/GenBank/DDBJ whole genome shotgun (WGS) entry which is preliminary data.</text>
</comment>
<evidence type="ECO:0000313" key="3">
    <source>
        <dbReference type="Proteomes" id="UP000179807"/>
    </source>
</evidence>
<dbReference type="Proteomes" id="UP000179807">
    <property type="component" value="Unassembled WGS sequence"/>
</dbReference>
<dbReference type="VEuPathDB" id="TrichDB:TRFO_38080"/>
<proteinExistence type="predicted"/>
<dbReference type="AlphaFoldDB" id="A0A1J4JEB6"/>
<dbReference type="OrthoDB" id="4062651at2759"/>
<dbReference type="RefSeq" id="XP_068348918.1">
    <property type="nucleotide sequence ID" value="XM_068511830.1"/>
</dbReference>
<dbReference type="SUPFAM" id="SSF56112">
    <property type="entry name" value="Protein kinase-like (PK-like)"/>
    <property type="match status" value="1"/>
</dbReference>
<dbReference type="InterPro" id="IPR011009">
    <property type="entry name" value="Kinase-like_dom_sf"/>
</dbReference>
<dbReference type="EMBL" id="MLAK01001222">
    <property type="protein sequence ID" value="OHS95781.1"/>
    <property type="molecule type" value="Genomic_DNA"/>
</dbReference>
<dbReference type="PANTHER" id="PTHR44329">
    <property type="entry name" value="SERINE/THREONINE-PROTEIN KINASE TNNI3K-RELATED"/>
    <property type="match status" value="1"/>
</dbReference>